<evidence type="ECO:0000256" key="1">
    <source>
        <dbReference type="SAM" id="Phobius"/>
    </source>
</evidence>
<keyword evidence="1" id="KW-0812">Transmembrane</keyword>
<keyword evidence="3" id="KW-1185">Reference proteome</keyword>
<gene>
    <name evidence="2" type="ORF">vipetofem_30</name>
</gene>
<proteinExistence type="predicted"/>
<dbReference type="EMBL" id="MT119361">
    <property type="protein sequence ID" value="QIQ66328.1"/>
    <property type="molecule type" value="Genomic_DNA"/>
</dbReference>
<name>A0A6G9LLD1_9CAUD</name>
<evidence type="ECO:0000313" key="3">
    <source>
        <dbReference type="Proteomes" id="UP000502113"/>
    </source>
</evidence>
<keyword evidence="1" id="KW-0472">Membrane</keyword>
<protein>
    <submittedName>
        <fullName evidence="2">Uncharacterized protein</fullName>
    </submittedName>
</protein>
<sequence length="54" mass="5898">MMTKLILTLGILAGWFLVVTNITFDIRVIEIFFVGILTIFSGILEAGILVGGKE</sequence>
<keyword evidence="1" id="KW-1133">Transmembrane helix</keyword>
<evidence type="ECO:0000313" key="2">
    <source>
        <dbReference type="EMBL" id="QIQ66328.1"/>
    </source>
</evidence>
<reference evidence="3" key="1">
    <citation type="submission" date="2020-02" db="EMBL/GenBank/DDBJ databases">
        <authorList>
            <person name="Olsen N.S."/>
            <person name="Forero-Junco L."/>
            <person name="Kot W."/>
            <person name="Hansen L.H."/>
        </authorList>
    </citation>
    <scope>NUCLEOTIDE SEQUENCE [LARGE SCALE GENOMIC DNA]</scope>
</reference>
<dbReference type="Proteomes" id="UP000502113">
    <property type="component" value="Segment"/>
</dbReference>
<accession>A0A6G9LLD1</accession>
<feature type="transmembrane region" description="Helical" evidence="1">
    <location>
        <begin position="31"/>
        <end position="51"/>
    </location>
</feature>
<organism evidence="2 3">
    <name type="scientific">Enterococcus phage vipetofem</name>
    <dbReference type="NCBI Taxonomy" id="2719594"/>
    <lineage>
        <taxon>Viruses</taxon>
        <taxon>Duplodnaviria</taxon>
        <taxon>Heunggongvirae</taxon>
        <taxon>Uroviricota</taxon>
        <taxon>Caudoviricetes</taxon>
        <taxon>Andrewesvirinae</taxon>
        <taxon>Vipetofemvirus</taxon>
        <taxon>Vipetofemvirus vipetofem</taxon>
    </lineage>
</organism>